<protein>
    <submittedName>
        <fullName evidence="1">Uncharacterized protein</fullName>
    </submittedName>
</protein>
<organism evidence="1 2">
    <name type="scientific">Aspergillus tanneri</name>
    <dbReference type="NCBI Taxonomy" id="1220188"/>
    <lineage>
        <taxon>Eukaryota</taxon>
        <taxon>Fungi</taxon>
        <taxon>Dikarya</taxon>
        <taxon>Ascomycota</taxon>
        <taxon>Pezizomycotina</taxon>
        <taxon>Eurotiomycetes</taxon>
        <taxon>Eurotiomycetidae</taxon>
        <taxon>Eurotiales</taxon>
        <taxon>Aspergillaceae</taxon>
        <taxon>Aspergillus</taxon>
        <taxon>Aspergillus subgen. Circumdati</taxon>
    </lineage>
</organism>
<evidence type="ECO:0000313" key="2">
    <source>
        <dbReference type="Proteomes" id="UP000308092"/>
    </source>
</evidence>
<name>A0A4S3JL85_9EURO</name>
<sequence>MPSEAEMAAAREQLNVVAPGVNDLATTVYLRWGGTTKRNIHGILKIT</sequence>
<accession>A0A4S3JL85</accession>
<keyword evidence="2" id="KW-1185">Reference proteome</keyword>
<gene>
    <name evidence="1" type="ORF">EYZ11_006470</name>
</gene>
<proteinExistence type="predicted"/>
<dbReference type="EMBL" id="SOSA01000228">
    <property type="protein sequence ID" value="THC94061.1"/>
    <property type="molecule type" value="Genomic_DNA"/>
</dbReference>
<dbReference type="AlphaFoldDB" id="A0A4S3JL85"/>
<reference evidence="1 2" key="1">
    <citation type="submission" date="2019-03" db="EMBL/GenBank/DDBJ databases">
        <title>The genome sequence of a newly discovered highly antifungal drug resistant Aspergillus species, Aspergillus tanneri NIH 1004.</title>
        <authorList>
            <person name="Mounaud S."/>
            <person name="Singh I."/>
            <person name="Joardar V."/>
            <person name="Pakala S."/>
            <person name="Pakala S."/>
            <person name="Venepally P."/>
            <person name="Hoover J."/>
            <person name="Nierman W."/>
            <person name="Chung J."/>
            <person name="Losada L."/>
        </authorList>
    </citation>
    <scope>NUCLEOTIDE SEQUENCE [LARGE SCALE GENOMIC DNA]</scope>
    <source>
        <strain evidence="1 2">NIH1004</strain>
    </source>
</reference>
<dbReference type="VEuPathDB" id="FungiDB:EYZ11_006470"/>
<comment type="caution">
    <text evidence="1">The sequence shown here is derived from an EMBL/GenBank/DDBJ whole genome shotgun (WGS) entry which is preliminary data.</text>
</comment>
<dbReference type="Proteomes" id="UP000308092">
    <property type="component" value="Unassembled WGS sequence"/>
</dbReference>
<evidence type="ECO:0000313" key="1">
    <source>
        <dbReference type="EMBL" id="THC94061.1"/>
    </source>
</evidence>